<dbReference type="InterPro" id="IPR036770">
    <property type="entry name" value="Ankyrin_rpt-contain_sf"/>
</dbReference>
<keyword evidence="3" id="KW-0472">Membrane</keyword>
<dbReference type="SMART" id="SM00248">
    <property type="entry name" value="ANK"/>
    <property type="match status" value="4"/>
</dbReference>
<protein>
    <submittedName>
        <fullName evidence="4">Uncharacterized protein</fullName>
    </submittedName>
</protein>
<reference evidence="4 5" key="1">
    <citation type="journal article" date="2013" name="Curr. Biol.">
        <title>The Genome of the Foraminiferan Reticulomyxa filosa.</title>
        <authorList>
            <person name="Glockner G."/>
            <person name="Hulsmann N."/>
            <person name="Schleicher M."/>
            <person name="Noegel A.A."/>
            <person name="Eichinger L."/>
            <person name="Gallinger C."/>
            <person name="Pawlowski J."/>
            <person name="Sierra R."/>
            <person name="Euteneuer U."/>
            <person name="Pillet L."/>
            <person name="Moustafa A."/>
            <person name="Platzer M."/>
            <person name="Groth M."/>
            <person name="Szafranski K."/>
            <person name="Schliwa M."/>
        </authorList>
    </citation>
    <scope>NUCLEOTIDE SEQUENCE [LARGE SCALE GENOMIC DNA]</scope>
</reference>
<sequence>MKQILKNFFVYVKKKIKLDLRNKVFGHFETFRGSNFGIIMTSNALHDAIIAGDLATTKEILCKNGSLISEVLNENEDNALTLSLSSNQTEIAGYLLSCKDVKINHRNKEGKAGLFYCMRQLKEKKGSEEILGLLRQMVIIIGGCNINERLTTSKRDESNETDKKSEDNEVDYPIQFAIKHEQVEALRILFESERPLLDVNVQSTQRRQSVLHLIVHKRALTLFHQFMFMVSTSNGQKPDLDALDCDGHTPLYKAVLLCQYAMANALCQFGANVNAFCGTLKQTIAHLIFQSWPDSYHSKYILPSLCFVVVVFFFVTIVIYWI</sequence>
<proteinExistence type="predicted"/>
<keyword evidence="2" id="KW-0040">ANK repeat</keyword>
<accession>X6NEH9</accession>
<evidence type="ECO:0000256" key="2">
    <source>
        <dbReference type="ARBA" id="ARBA00023043"/>
    </source>
</evidence>
<keyword evidence="1" id="KW-0677">Repeat</keyword>
<organism evidence="4 5">
    <name type="scientific">Reticulomyxa filosa</name>
    <dbReference type="NCBI Taxonomy" id="46433"/>
    <lineage>
        <taxon>Eukaryota</taxon>
        <taxon>Sar</taxon>
        <taxon>Rhizaria</taxon>
        <taxon>Retaria</taxon>
        <taxon>Foraminifera</taxon>
        <taxon>Monothalamids</taxon>
        <taxon>Reticulomyxidae</taxon>
        <taxon>Reticulomyxa</taxon>
    </lineage>
</organism>
<comment type="caution">
    <text evidence="4">The sequence shown here is derived from an EMBL/GenBank/DDBJ whole genome shotgun (WGS) entry which is preliminary data.</text>
</comment>
<dbReference type="PANTHER" id="PTHR24198">
    <property type="entry name" value="ANKYRIN REPEAT AND PROTEIN KINASE DOMAIN-CONTAINING PROTEIN"/>
    <property type="match status" value="1"/>
</dbReference>
<dbReference type="SUPFAM" id="SSF48403">
    <property type="entry name" value="Ankyrin repeat"/>
    <property type="match status" value="1"/>
</dbReference>
<dbReference type="Pfam" id="PF00023">
    <property type="entry name" value="Ank"/>
    <property type="match status" value="1"/>
</dbReference>
<dbReference type="InterPro" id="IPR002110">
    <property type="entry name" value="Ankyrin_rpt"/>
</dbReference>
<name>X6NEH9_RETFI</name>
<dbReference type="AlphaFoldDB" id="X6NEH9"/>
<keyword evidence="3" id="KW-1133">Transmembrane helix</keyword>
<evidence type="ECO:0000256" key="3">
    <source>
        <dbReference type="SAM" id="Phobius"/>
    </source>
</evidence>
<evidence type="ECO:0000313" key="5">
    <source>
        <dbReference type="Proteomes" id="UP000023152"/>
    </source>
</evidence>
<gene>
    <name evidence="4" type="ORF">RFI_12422</name>
</gene>
<evidence type="ECO:0000313" key="4">
    <source>
        <dbReference type="EMBL" id="ETO24735.1"/>
    </source>
</evidence>
<keyword evidence="5" id="KW-1185">Reference proteome</keyword>
<feature type="transmembrane region" description="Helical" evidence="3">
    <location>
        <begin position="300"/>
        <end position="321"/>
    </location>
</feature>
<evidence type="ECO:0000256" key="1">
    <source>
        <dbReference type="ARBA" id="ARBA00022737"/>
    </source>
</evidence>
<dbReference type="PANTHER" id="PTHR24198:SF165">
    <property type="entry name" value="ANKYRIN REPEAT-CONTAINING PROTEIN-RELATED"/>
    <property type="match status" value="1"/>
</dbReference>
<dbReference type="OrthoDB" id="10257076at2759"/>
<keyword evidence="3" id="KW-0812">Transmembrane</keyword>
<dbReference type="Gene3D" id="1.25.40.20">
    <property type="entry name" value="Ankyrin repeat-containing domain"/>
    <property type="match status" value="2"/>
</dbReference>
<dbReference type="EMBL" id="ASPP01008995">
    <property type="protein sequence ID" value="ETO24735.1"/>
    <property type="molecule type" value="Genomic_DNA"/>
</dbReference>
<dbReference type="Proteomes" id="UP000023152">
    <property type="component" value="Unassembled WGS sequence"/>
</dbReference>